<feature type="compositionally biased region" description="Basic and acidic residues" evidence="1">
    <location>
        <begin position="9"/>
        <end position="20"/>
    </location>
</feature>
<reference evidence="2" key="1">
    <citation type="submission" date="2020-10" db="EMBL/GenBank/DDBJ databases">
        <title>Chromosome-scale genome assembly of the Allis shad, Alosa alosa.</title>
        <authorList>
            <person name="Margot Z."/>
            <person name="Christophe K."/>
            <person name="Cabau C."/>
            <person name="Louis A."/>
            <person name="Berthelot C."/>
            <person name="Parey E."/>
            <person name="Roest Crollius H."/>
            <person name="Montfort J."/>
            <person name="Robinson-Rechavi M."/>
            <person name="Bucao C."/>
            <person name="Bouchez O."/>
            <person name="Gislard M."/>
            <person name="Lluch J."/>
            <person name="Milhes M."/>
            <person name="Lampietro C."/>
            <person name="Lopez Roques C."/>
            <person name="Donnadieu C."/>
            <person name="Braasch I."/>
            <person name="Desvignes T."/>
            <person name="Postlethwait J."/>
            <person name="Bobe J."/>
            <person name="Guiguen Y."/>
        </authorList>
    </citation>
    <scope>NUCLEOTIDE SEQUENCE</scope>
    <source>
        <strain evidence="2">M-15738</strain>
        <tissue evidence="2">Blood</tissue>
    </source>
</reference>
<evidence type="ECO:0000313" key="3">
    <source>
        <dbReference type="Proteomes" id="UP000823561"/>
    </source>
</evidence>
<proteinExistence type="predicted"/>
<gene>
    <name evidence="2" type="ORF">AALO_G00145990</name>
</gene>
<feature type="compositionally biased region" description="Basic and acidic residues" evidence="1">
    <location>
        <begin position="137"/>
        <end position="151"/>
    </location>
</feature>
<accession>A0AAV6GMW5</accession>
<keyword evidence="3" id="KW-1185">Reference proteome</keyword>
<dbReference type="Proteomes" id="UP000823561">
    <property type="component" value="Chromosome 10"/>
</dbReference>
<feature type="compositionally biased region" description="Low complexity" evidence="1">
    <location>
        <begin position="44"/>
        <end position="61"/>
    </location>
</feature>
<sequence length="159" mass="16853">MPKLGEAGEWDRGLWERHEPAAPSSPRLTPTCRPGGRPPPPPRVASALPLSPSLLLPPATRRAGRASRPRPPTKAPPLQPCQPSTRRSGRLARGRRRSRRGQASGHQRARGTAGRGEDGEGGGQSCATSGHTPRGSGKLDEPPSQDAREPQEAAAKLSR</sequence>
<organism evidence="2 3">
    <name type="scientific">Alosa alosa</name>
    <name type="common">allis shad</name>
    <dbReference type="NCBI Taxonomy" id="278164"/>
    <lineage>
        <taxon>Eukaryota</taxon>
        <taxon>Metazoa</taxon>
        <taxon>Chordata</taxon>
        <taxon>Craniata</taxon>
        <taxon>Vertebrata</taxon>
        <taxon>Euteleostomi</taxon>
        <taxon>Actinopterygii</taxon>
        <taxon>Neopterygii</taxon>
        <taxon>Teleostei</taxon>
        <taxon>Clupei</taxon>
        <taxon>Clupeiformes</taxon>
        <taxon>Clupeoidei</taxon>
        <taxon>Clupeidae</taxon>
        <taxon>Alosa</taxon>
    </lineage>
</organism>
<feature type="compositionally biased region" description="Low complexity" evidence="1">
    <location>
        <begin position="26"/>
        <end position="35"/>
    </location>
</feature>
<dbReference type="EMBL" id="JADWDJ010000010">
    <property type="protein sequence ID" value="KAG5275312.1"/>
    <property type="molecule type" value="Genomic_DNA"/>
</dbReference>
<evidence type="ECO:0000313" key="2">
    <source>
        <dbReference type="EMBL" id="KAG5275312.1"/>
    </source>
</evidence>
<feature type="region of interest" description="Disordered" evidence="1">
    <location>
        <begin position="1"/>
        <end position="159"/>
    </location>
</feature>
<comment type="caution">
    <text evidence="2">The sequence shown here is derived from an EMBL/GenBank/DDBJ whole genome shotgun (WGS) entry which is preliminary data.</text>
</comment>
<feature type="compositionally biased region" description="Basic residues" evidence="1">
    <location>
        <begin position="87"/>
        <end position="100"/>
    </location>
</feature>
<feature type="compositionally biased region" description="Pro residues" evidence="1">
    <location>
        <begin position="69"/>
        <end position="80"/>
    </location>
</feature>
<dbReference type="AlphaFoldDB" id="A0AAV6GMW5"/>
<protein>
    <submittedName>
        <fullName evidence="2">Uncharacterized protein</fullName>
    </submittedName>
</protein>
<evidence type="ECO:0000256" key="1">
    <source>
        <dbReference type="SAM" id="MobiDB-lite"/>
    </source>
</evidence>
<name>A0AAV6GMW5_9TELE</name>
<feature type="compositionally biased region" description="Low complexity" evidence="1">
    <location>
        <begin position="101"/>
        <end position="112"/>
    </location>
</feature>